<evidence type="ECO:0000256" key="1">
    <source>
        <dbReference type="PROSITE-ProRule" id="PRU00023"/>
    </source>
</evidence>
<feature type="repeat" description="ANK" evidence="1">
    <location>
        <begin position="8"/>
        <end position="46"/>
    </location>
</feature>
<evidence type="ECO:0000313" key="3">
    <source>
        <dbReference type="Proteomes" id="UP000780801"/>
    </source>
</evidence>
<dbReference type="InterPro" id="IPR036770">
    <property type="entry name" value="Ankyrin_rpt-contain_sf"/>
</dbReference>
<sequence length="185" mass="20878">DLNALDIQGYTPLHVLMRNPKISSDDVVKVLEVMIAKGVDTSITSPRDGNVLALAAKYLHFEATRTILATDISASEPESIDQAIEACMTMTGRVTDTFVNLRTKTRELLKLWTGKEGAPRREKVVLKVLQDAGQLDSTGIRAKTKVVHLVPPKQLEVANRFYDEHMKKKRERMFESLHFMPMTMR</sequence>
<dbReference type="Proteomes" id="UP000780801">
    <property type="component" value="Unassembled WGS sequence"/>
</dbReference>
<reference evidence="2" key="1">
    <citation type="journal article" date="2020" name="Fungal Divers.">
        <title>Resolving the Mortierellaceae phylogeny through synthesis of multi-gene phylogenetics and phylogenomics.</title>
        <authorList>
            <person name="Vandepol N."/>
            <person name="Liber J."/>
            <person name="Desiro A."/>
            <person name="Na H."/>
            <person name="Kennedy M."/>
            <person name="Barry K."/>
            <person name="Grigoriev I.V."/>
            <person name="Miller A.N."/>
            <person name="O'Donnell K."/>
            <person name="Stajich J.E."/>
            <person name="Bonito G."/>
        </authorList>
    </citation>
    <scope>NUCLEOTIDE SEQUENCE</scope>
    <source>
        <strain evidence="2">KOD1015</strain>
    </source>
</reference>
<name>A0A9P6FSR8_9FUNG</name>
<organism evidence="2 3">
    <name type="scientific">Lunasporangiospora selenospora</name>
    <dbReference type="NCBI Taxonomy" id="979761"/>
    <lineage>
        <taxon>Eukaryota</taxon>
        <taxon>Fungi</taxon>
        <taxon>Fungi incertae sedis</taxon>
        <taxon>Mucoromycota</taxon>
        <taxon>Mortierellomycotina</taxon>
        <taxon>Mortierellomycetes</taxon>
        <taxon>Mortierellales</taxon>
        <taxon>Mortierellaceae</taxon>
        <taxon>Lunasporangiospora</taxon>
    </lineage>
</organism>
<dbReference type="PROSITE" id="PS50088">
    <property type="entry name" value="ANK_REPEAT"/>
    <property type="match status" value="1"/>
</dbReference>
<evidence type="ECO:0008006" key="4">
    <source>
        <dbReference type="Google" id="ProtNLM"/>
    </source>
</evidence>
<accession>A0A9P6FSR8</accession>
<dbReference type="SUPFAM" id="SSF48403">
    <property type="entry name" value="Ankyrin repeat"/>
    <property type="match status" value="1"/>
</dbReference>
<dbReference type="EMBL" id="JAABOA010002281">
    <property type="protein sequence ID" value="KAF9580101.1"/>
    <property type="molecule type" value="Genomic_DNA"/>
</dbReference>
<dbReference type="Gene3D" id="1.25.40.20">
    <property type="entry name" value="Ankyrin repeat-containing domain"/>
    <property type="match status" value="1"/>
</dbReference>
<dbReference type="InterPro" id="IPR002110">
    <property type="entry name" value="Ankyrin_rpt"/>
</dbReference>
<feature type="non-terminal residue" evidence="2">
    <location>
        <position position="1"/>
    </location>
</feature>
<dbReference type="AlphaFoldDB" id="A0A9P6FSR8"/>
<dbReference type="OrthoDB" id="346907at2759"/>
<protein>
    <recommendedName>
        <fullName evidence="4">Ankyrin repeat-containing protein</fullName>
    </recommendedName>
</protein>
<evidence type="ECO:0000313" key="2">
    <source>
        <dbReference type="EMBL" id="KAF9580101.1"/>
    </source>
</evidence>
<keyword evidence="3" id="KW-1185">Reference proteome</keyword>
<proteinExistence type="predicted"/>
<comment type="caution">
    <text evidence="2">The sequence shown here is derived from an EMBL/GenBank/DDBJ whole genome shotgun (WGS) entry which is preliminary data.</text>
</comment>
<keyword evidence="1" id="KW-0040">ANK repeat</keyword>
<gene>
    <name evidence="2" type="ORF">BGW38_003383</name>
</gene>